<dbReference type="AlphaFoldDB" id="A0A6B1D7L3"/>
<feature type="domain" description="DUF402" evidence="1">
    <location>
        <begin position="55"/>
        <end position="163"/>
    </location>
</feature>
<name>A0A6B1D7L3_9CHLR</name>
<dbReference type="InterPro" id="IPR035930">
    <property type="entry name" value="FomD-like_sf"/>
</dbReference>
<dbReference type="Pfam" id="PF04167">
    <property type="entry name" value="DUF402"/>
    <property type="match status" value="1"/>
</dbReference>
<reference evidence="2" key="1">
    <citation type="submission" date="2019-09" db="EMBL/GenBank/DDBJ databases">
        <title>Characterisation of the sponge microbiome using genome-centric metagenomics.</title>
        <authorList>
            <person name="Engelberts J.P."/>
            <person name="Robbins S.J."/>
            <person name="De Goeij J.M."/>
            <person name="Aranda M."/>
            <person name="Bell S.C."/>
            <person name="Webster N.S."/>
        </authorList>
    </citation>
    <scope>NUCLEOTIDE SEQUENCE</scope>
    <source>
        <strain evidence="2">SB0661_bin_32</strain>
    </source>
</reference>
<accession>A0A6B1D7L3</accession>
<comment type="caution">
    <text evidence="2">The sequence shown here is derived from an EMBL/GenBank/DDBJ whole genome shotgun (WGS) entry which is preliminary data.</text>
</comment>
<evidence type="ECO:0000313" key="2">
    <source>
        <dbReference type="EMBL" id="MYC95556.1"/>
    </source>
</evidence>
<proteinExistence type="predicted"/>
<gene>
    <name evidence="2" type="ORF">F4X14_11350</name>
</gene>
<evidence type="ECO:0000259" key="1">
    <source>
        <dbReference type="Pfam" id="PF04167"/>
    </source>
</evidence>
<dbReference type="Gene3D" id="2.40.380.10">
    <property type="entry name" value="FomD-like"/>
    <property type="match status" value="1"/>
</dbReference>
<organism evidence="2">
    <name type="scientific">Caldilineaceae bacterium SB0661_bin_32</name>
    <dbReference type="NCBI Taxonomy" id="2605255"/>
    <lineage>
        <taxon>Bacteria</taxon>
        <taxon>Bacillati</taxon>
        <taxon>Chloroflexota</taxon>
        <taxon>Caldilineae</taxon>
        <taxon>Caldilineales</taxon>
        <taxon>Caldilineaceae</taxon>
    </lineage>
</organism>
<dbReference type="EMBL" id="VXMH01000059">
    <property type="protein sequence ID" value="MYC95556.1"/>
    <property type="molecule type" value="Genomic_DNA"/>
</dbReference>
<sequence length="184" mass="21477">MMSETVQSSQRLFRSFSSGDWNRQADMTDYRAEWFNSLLVERAAWTAHAPTVELLDTVIGAPGFVWFRFWLPDLDQMVEKYFDAEGAAIGLYLPVCRPLQREDKVYRTSDLILAIWYNSDKRVFVLHEEAFEEVVRAERLSSQEAERAETRIRELTAAIFREEFPPPLVRNFAIAMEKSLSRSQ</sequence>
<dbReference type="InterPro" id="IPR007295">
    <property type="entry name" value="DUF402"/>
</dbReference>
<dbReference type="SUPFAM" id="SSF159234">
    <property type="entry name" value="FomD-like"/>
    <property type="match status" value="1"/>
</dbReference>
<protein>
    <submittedName>
        <fullName evidence="2">DUF402 domain-containing protein</fullName>
    </submittedName>
</protein>